<keyword evidence="7" id="KW-1185">Reference proteome</keyword>
<protein>
    <submittedName>
        <fullName evidence="6">HTH-type transcriptional repressor YvoA</fullName>
    </submittedName>
</protein>
<organism evidence="6 7">
    <name type="scientific">Ruminiclostridium hungatei</name>
    <name type="common">Clostridium hungatei</name>
    <dbReference type="NCBI Taxonomy" id="48256"/>
    <lineage>
        <taxon>Bacteria</taxon>
        <taxon>Bacillati</taxon>
        <taxon>Bacillota</taxon>
        <taxon>Clostridia</taxon>
        <taxon>Eubacteriales</taxon>
        <taxon>Oscillospiraceae</taxon>
        <taxon>Ruminiclostridium</taxon>
    </lineage>
</organism>
<feature type="region of interest" description="Disordered" evidence="4">
    <location>
        <begin position="246"/>
        <end position="279"/>
    </location>
</feature>
<dbReference type="InterPro" id="IPR036388">
    <property type="entry name" value="WH-like_DNA-bd_sf"/>
</dbReference>
<reference evidence="6 7" key="1">
    <citation type="submission" date="2017-03" db="EMBL/GenBank/DDBJ databases">
        <title>Genome sequence of Clostridium hungatei DSM 14427.</title>
        <authorList>
            <person name="Poehlein A."/>
            <person name="Daniel R."/>
        </authorList>
    </citation>
    <scope>NUCLEOTIDE SEQUENCE [LARGE SCALE GENOMIC DNA]</scope>
    <source>
        <strain evidence="6 7">DSM 14427</strain>
    </source>
</reference>
<dbReference type="PANTHER" id="PTHR44846:SF1">
    <property type="entry name" value="MANNOSYL-D-GLYCERATE TRANSPORT_METABOLISM SYSTEM REPRESSOR MNGR-RELATED"/>
    <property type="match status" value="1"/>
</dbReference>
<evidence type="ECO:0000256" key="2">
    <source>
        <dbReference type="ARBA" id="ARBA00023125"/>
    </source>
</evidence>
<dbReference type="Pfam" id="PF00392">
    <property type="entry name" value="GntR"/>
    <property type="match status" value="1"/>
</dbReference>
<keyword evidence="1" id="KW-0805">Transcription regulation</keyword>
<feature type="domain" description="HTH gntR-type" evidence="5">
    <location>
        <begin position="14"/>
        <end position="82"/>
    </location>
</feature>
<dbReference type="InterPro" id="IPR050679">
    <property type="entry name" value="Bact_HTH_transcr_reg"/>
</dbReference>
<sequence length="279" mass="31735">MPLNKHELNREVPIPLYYQLKSFLLEEIKNGNYKIGAPIPTEYEIQELFKISRSTVRQAISELVQEGWLSRQTSKGTFVTHPKENAAHIRSFEPFYQQVARTGMEARTELVDLKVIEAGEVISSYLDLDPKNKVISMFRRRFSNDMPMVTMQNFLPYSLCSFILSHDFEKESLYEVLSQQPESRTYVTKTIVSASKSTAEDVSLLGIKLGVPILSFNTITRTESGNIIDYAFSRYRGDVNKFEIDVYPEKDKPQPGMESPGHSSAKSGGANSGKRKMTR</sequence>
<dbReference type="SUPFAM" id="SSF64288">
    <property type="entry name" value="Chorismate lyase-like"/>
    <property type="match status" value="1"/>
</dbReference>
<dbReference type="PANTHER" id="PTHR44846">
    <property type="entry name" value="MANNOSYL-D-GLYCERATE TRANSPORT/METABOLISM SYSTEM REPRESSOR MNGR-RELATED"/>
    <property type="match status" value="1"/>
</dbReference>
<evidence type="ECO:0000259" key="5">
    <source>
        <dbReference type="PROSITE" id="PS50949"/>
    </source>
</evidence>
<dbReference type="AlphaFoldDB" id="A0A1V4SM57"/>
<dbReference type="Pfam" id="PF07702">
    <property type="entry name" value="UTRA"/>
    <property type="match status" value="1"/>
</dbReference>
<evidence type="ECO:0000256" key="4">
    <source>
        <dbReference type="SAM" id="MobiDB-lite"/>
    </source>
</evidence>
<dbReference type="SUPFAM" id="SSF46785">
    <property type="entry name" value="Winged helix' DNA-binding domain"/>
    <property type="match status" value="1"/>
</dbReference>
<dbReference type="RefSeq" id="WP_080064304.1">
    <property type="nucleotide sequence ID" value="NZ_MZGX01000010.1"/>
</dbReference>
<dbReference type="Gene3D" id="1.10.10.10">
    <property type="entry name" value="Winged helix-like DNA-binding domain superfamily/Winged helix DNA-binding domain"/>
    <property type="match status" value="1"/>
</dbReference>
<dbReference type="SMART" id="SM00345">
    <property type="entry name" value="HTH_GNTR"/>
    <property type="match status" value="1"/>
</dbReference>
<dbReference type="PROSITE" id="PS50949">
    <property type="entry name" value="HTH_GNTR"/>
    <property type="match status" value="1"/>
</dbReference>
<dbReference type="Gene3D" id="3.40.1410.10">
    <property type="entry name" value="Chorismate lyase-like"/>
    <property type="match status" value="1"/>
</dbReference>
<dbReference type="InterPro" id="IPR011663">
    <property type="entry name" value="UTRA"/>
</dbReference>
<dbReference type="EMBL" id="MZGX01000010">
    <property type="protein sequence ID" value="OPX44311.1"/>
    <property type="molecule type" value="Genomic_DNA"/>
</dbReference>
<dbReference type="CDD" id="cd07377">
    <property type="entry name" value="WHTH_GntR"/>
    <property type="match status" value="1"/>
</dbReference>
<name>A0A1V4SM57_RUMHU</name>
<dbReference type="GO" id="GO:0003700">
    <property type="term" value="F:DNA-binding transcription factor activity"/>
    <property type="evidence" value="ECO:0007669"/>
    <property type="project" value="InterPro"/>
</dbReference>
<keyword evidence="2" id="KW-0238">DNA-binding</keyword>
<dbReference type="GO" id="GO:0003677">
    <property type="term" value="F:DNA binding"/>
    <property type="evidence" value="ECO:0007669"/>
    <property type="project" value="UniProtKB-KW"/>
</dbReference>
<dbReference type="GO" id="GO:0045892">
    <property type="term" value="P:negative regulation of DNA-templated transcription"/>
    <property type="evidence" value="ECO:0007669"/>
    <property type="project" value="TreeGrafter"/>
</dbReference>
<evidence type="ECO:0000313" key="6">
    <source>
        <dbReference type="EMBL" id="OPX44311.1"/>
    </source>
</evidence>
<dbReference type="FunFam" id="1.10.10.10:FF:000079">
    <property type="entry name" value="GntR family transcriptional regulator"/>
    <property type="match status" value="1"/>
</dbReference>
<evidence type="ECO:0000256" key="1">
    <source>
        <dbReference type="ARBA" id="ARBA00023015"/>
    </source>
</evidence>
<dbReference type="InterPro" id="IPR036390">
    <property type="entry name" value="WH_DNA-bd_sf"/>
</dbReference>
<proteinExistence type="predicted"/>
<evidence type="ECO:0000256" key="3">
    <source>
        <dbReference type="ARBA" id="ARBA00023163"/>
    </source>
</evidence>
<evidence type="ECO:0000313" key="7">
    <source>
        <dbReference type="Proteomes" id="UP000191554"/>
    </source>
</evidence>
<gene>
    <name evidence="6" type="primary">yvoA_2</name>
    <name evidence="6" type="ORF">CLHUN_18660</name>
</gene>
<dbReference type="SMART" id="SM00866">
    <property type="entry name" value="UTRA"/>
    <property type="match status" value="1"/>
</dbReference>
<dbReference type="InterPro" id="IPR028978">
    <property type="entry name" value="Chorismate_lyase_/UTRA_dom_sf"/>
</dbReference>
<dbReference type="PRINTS" id="PR00035">
    <property type="entry name" value="HTHGNTR"/>
</dbReference>
<dbReference type="InterPro" id="IPR000524">
    <property type="entry name" value="Tscrpt_reg_HTH_GntR"/>
</dbReference>
<comment type="caution">
    <text evidence="6">The sequence shown here is derived from an EMBL/GenBank/DDBJ whole genome shotgun (WGS) entry which is preliminary data.</text>
</comment>
<dbReference type="OrthoDB" id="457376at2"/>
<dbReference type="STRING" id="48256.CLHUN_18660"/>
<keyword evidence="3" id="KW-0804">Transcription</keyword>
<dbReference type="Proteomes" id="UP000191554">
    <property type="component" value="Unassembled WGS sequence"/>
</dbReference>
<accession>A0A1V4SM57</accession>